<organism evidence="3 4">
    <name type="scientific">Desulforamulus putei DSM 12395</name>
    <dbReference type="NCBI Taxonomy" id="1121429"/>
    <lineage>
        <taxon>Bacteria</taxon>
        <taxon>Bacillati</taxon>
        <taxon>Bacillota</taxon>
        <taxon>Clostridia</taxon>
        <taxon>Eubacteriales</taxon>
        <taxon>Peptococcaceae</taxon>
        <taxon>Desulforamulus</taxon>
    </lineage>
</organism>
<feature type="domain" description="Putative Flp pilus-assembly TadG-like N-terminal" evidence="2">
    <location>
        <begin position="27"/>
        <end position="72"/>
    </location>
</feature>
<dbReference type="Pfam" id="PF13400">
    <property type="entry name" value="Tad"/>
    <property type="match status" value="1"/>
</dbReference>
<proteinExistence type="predicted"/>
<keyword evidence="1" id="KW-0472">Membrane</keyword>
<dbReference type="EMBL" id="FQUY01000016">
    <property type="protein sequence ID" value="SHF27007.1"/>
    <property type="molecule type" value="Genomic_DNA"/>
</dbReference>
<keyword evidence="4" id="KW-1185">Reference proteome</keyword>
<name>A0A1M5AA98_9FIRM</name>
<dbReference type="AlphaFoldDB" id="A0A1M5AA98"/>
<gene>
    <name evidence="3" type="ORF">SAMN02745133_02230</name>
</gene>
<feature type="transmembrane region" description="Helical" evidence="1">
    <location>
        <begin position="29"/>
        <end position="48"/>
    </location>
</feature>
<keyword evidence="1" id="KW-0812">Transmembrane</keyword>
<dbReference type="InterPro" id="IPR028087">
    <property type="entry name" value="Tad_N"/>
</dbReference>
<evidence type="ECO:0000313" key="3">
    <source>
        <dbReference type="EMBL" id="SHF27007.1"/>
    </source>
</evidence>
<protein>
    <submittedName>
        <fullName evidence="3">Putative Flp pilus-assembly TadE/G-like</fullName>
    </submittedName>
</protein>
<reference evidence="4" key="1">
    <citation type="submission" date="2016-11" db="EMBL/GenBank/DDBJ databases">
        <authorList>
            <person name="Varghese N."/>
            <person name="Submissions S."/>
        </authorList>
    </citation>
    <scope>NUCLEOTIDE SEQUENCE [LARGE SCALE GENOMIC DNA]</scope>
    <source>
        <strain evidence="4">DSM 12395</strain>
    </source>
</reference>
<accession>A0A1M5AA98</accession>
<evidence type="ECO:0000259" key="2">
    <source>
        <dbReference type="Pfam" id="PF13400"/>
    </source>
</evidence>
<dbReference type="STRING" id="1121429.SAMN02745133_02230"/>
<evidence type="ECO:0000313" key="4">
    <source>
        <dbReference type="Proteomes" id="UP000184148"/>
    </source>
</evidence>
<keyword evidence="1" id="KW-1133">Transmembrane helix</keyword>
<sequence>MKKYSPERRHLGGTIMNTKNILKDQRGGILPITAGVIFIFLALVAIVVDFGRYTAAKEKLQTAGDTAALAAAKSVDRYVKLEIDPGSSRECCDCGDDGCCPCCIDCGDPFTVVGKESDLLDNDGWKRYCCSCGCRGMEILDRWVNYKNSGSDAVDAAKAVFEINKPSEMEEHSGGSSDISVDTSYLSQNRRNSPLYPSVIVRAHGKVRTVLMDILKLINPNANFEYLNASTCSQGRTYYHDVNNGKWQRPPDNYCEE</sequence>
<dbReference type="Proteomes" id="UP000184148">
    <property type="component" value="Unassembled WGS sequence"/>
</dbReference>
<evidence type="ECO:0000256" key="1">
    <source>
        <dbReference type="SAM" id="Phobius"/>
    </source>
</evidence>